<feature type="signal peptide" evidence="2">
    <location>
        <begin position="1"/>
        <end position="30"/>
    </location>
</feature>
<feature type="chain" id="PRO_5045545542" evidence="2">
    <location>
        <begin position="31"/>
        <end position="386"/>
    </location>
</feature>
<dbReference type="InterPro" id="IPR050491">
    <property type="entry name" value="AmpC-like"/>
</dbReference>
<feature type="region of interest" description="Disordered" evidence="1">
    <location>
        <begin position="249"/>
        <end position="274"/>
    </location>
</feature>
<evidence type="ECO:0000256" key="2">
    <source>
        <dbReference type="SAM" id="SignalP"/>
    </source>
</evidence>
<sequence length="386" mass="40105">MTRQKALRRGVGVAAVASALAVGTALPAMAGGTGGTGGTGWSSHGGPGHGGTRTAMDTAVRTEGLPGMIATAREGHDSWTTAIGTADTTTGRPRSTRERFRIGSVTKMFVATVVLQLQAEGRLDLDDTVDRWLPGVVSGNGNDGSAITVRQLLNHTSGLFAYDDDPGMATVLFTPQFLSRRYDTYTPQELVRIAVSHPPVFTPGAKREYSNTNYILAGMIVAEVTGHPYGAEIERRIIRPLGLGGTSVPGTATTVPGPHARGYSKLFGGSPTPLDTTELNPSTAGAAGEIISTTDDLTRFLSALMRGRLLPQAESDEMLTTEGPGGLGIGGGTLSCGVAVWGHDGGIHGSSTLALTTRDGRHAVAFNTNADWFTGKLELAEAEFCG</sequence>
<dbReference type="RefSeq" id="WP_328954579.1">
    <property type="nucleotide sequence ID" value="NZ_CP108110.1"/>
</dbReference>
<dbReference type="EMBL" id="CP108110">
    <property type="protein sequence ID" value="WUQ83561.1"/>
    <property type="molecule type" value="Genomic_DNA"/>
</dbReference>
<reference evidence="4" key="1">
    <citation type="submission" date="2022-10" db="EMBL/GenBank/DDBJ databases">
        <title>The complete genomes of actinobacterial strains from the NBC collection.</title>
        <authorList>
            <person name="Joergensen T.S."/>
            <person name="Alvarez Arevalo M."/>
            <person name="Sterndorff E.B."/>
            <person name="Faurdal D."/>
            <person name="Vuksanovic O."/>
            <person name="Mourched A.-S."/>
            <person name="Charusanti P."/>
            <person name="Shaw S."/>
            <person name="Blin K."/>
            <person name="Weber T."/>
        </authorList>
    </citation>
    <scope>NUCLEOTIDE SEQUENCE</scope>
    <source>
        <strain evidence="4">NBC_00222</strain>
    </source>
</reference>
<feature type="region of interest" description="Disordered" evidence="1">
    <location>
        <begin position="36"/>
        <end position="55"/>
    </location>
</feature>
<organism evidence="4 5">
    <name type="scientific">Kitasatospora purpeofusca</name>
    <dbReference type="NCBI Taxonomy" id="67352"/>
    <lineage>
        <taxon>Bacteria</taxon>
        <taxon>Bacillati</taxon>
        <taxon>Actinomycetota</taxon>
        <taxon>Actinomycetes</taxon>
        <taxon>Kitasatosporales</taxon>
        <taxon>Streptomycetaceae</taxon>
        <taxon>Kitasatospora</taxon>
    </lineage>
</organism>
<keyword evidence="5" id="KW-1185">Reference proteome</keyword>
<accession>A0ABZ1TX98</accession>
<dbReference type="InterPro" id="IPR001466">
    <property type="entry name" value="Beta-lactam-related"/>
</dbReference>
<dbReference type="PANTHER" id="PTHR46825:SF7">
    <property type="entry name" value="D-ALANYL-D-ALANINE CARBOXYPEPTIDASE"/>
    <property type="match status" value="1"/>
</dbReference>
<dbReference type="SUPFAM" id="SSF56601">
    <property type="entry name" value="beta-lactamase/transpeptidase-like"/>
    <property type="match status" value="1"/>
</dbReference>
<keyword evidence="2" id="KW-0732">Signal</keyword>
<feature type="compositionally biased region" description="Gly residues" evidence="1">
    <location>
        <begin position="36"/>
        <end position="51"/>
    </location>
</feature>
<name>A0ABZ1TX98_9ACTN</name>
<gene>
    <name evidence="4" type="ORF">OHA16_11660</name>
</gene>
<dbReference type="Pfam" id="PF00144">
    <property type="entry name" value="Beta-lactamase"/>
    <property type="match status" value="1"/>
</dbReference>
<dbReference type="PANTHER" id="PTHR46825">
    <property type="entry name" value="D-ALANYL-D-ALANINE-CARBOXYPEPTIDASE/ENDOPEPTIDASE AMPH"/>
    <property type="match status" value="1"/>
</dbReference>
<dbReference type="InterPro" id="IPR012338">
    <property type="entry name" value="Beta-lactam/transpept-like"/>
</dbReference>
<proteinExistence type="predicted"/>
<feature type="domain" description="Beta-lactamase-related" evidence="3">
    <location>
        <begin position="56"/>
        <end position="370"/>
    </location>
</feature>
<evidence type="ECO:0000313" key="5">
    <source>
        <dbReference type="Proteomes" id="UP001432222"/>
    </source>
</evidence>
<dbReference type="Gene3D" id="3.40.710.10">
    <property type="entry name" value="DD-peptidase/beta-lactamase superfamily"/>
    <property type="match status" value="1"/>
</dbReference>
<dbReference type="Proteomes" id="UP001432222">
    <property type="component" value="Chromosome"/>
</dbReference>
<protein>
    <submittedName>
        <fullName evidence="4">Beta-lactamase family protein</fullName>
    </submittedName>
</protein>
<evidence type="ECO:0000259" key="3">
    <source>
        <dbReference type="Pfam" id="PF00144"/>
    </source>
</evidence>
<evidence type="ECO:0000256" key="1">
    <source>
        <dbReference type="SAM" id="MobiDB-lite"/>
    </source>
</evidence>
<evidence type="ECO:0000313" key="4">
    <source>
        <dbReference type="EMBL" id="WUQ83561.1"/>
    </source>
</evidence>